<evidence type="ECO:0000313" key="3">
    <source>
        <dbReference type="WBParaSite" id="BXY_0296700.1"/>
    </source>
</evidence>
<feature type="compositionally biased region" description="Basic and acidic residues" evidence="1">
    <location>
        <begin position="574"/>
        <end position="584"/>
    </location>
</feature>
<feature type="region of interest" description="Disordered" evidence="1">
    <location>
        <begin position="816"/>
        <end position="846"/>
    </location>
</feature>
<evidence type="ECO:0000256" key="1">
    <source>
        <dbReference type="SAM" id="MobiDB-lite"/>
    </source>
</evidence>
<reference evidence="3" key="1">
    <citation type="submission" date="2016-11" db="UniProtKB">
        <authorList>
            <consortium name="WormBaseParasite"/>
        </authorList>
    </citation>
    <scope>IDENTIFICATION</scope>
</reference>
<organism evidence="2 3">
    <name type="scientific">Bursaphelenchus xylophilus</name>
    <name type="common">Pinewood nematode worm</name>
    <name type="synonym">Aphelenchoides xylophilus</name>
    <dbReference type="NCBI Taxonomy" id="6326"/>
    <lineage>
        <taxon>Eukaryota</taxon>
        <taxon>Metazoa</taxon>
        <taxon>Ecdysozoa</taxon>
        <taxon>Nematoda</taxon>
        <taxon>Chromadorea</taxon>
        <taxon>Rhabditida</taxon>
        <taxon>Tylenchina</taxon>
        <taxon>Tylenchomorpha</taxon>
        <taxon>Aphelenchoidea</taxon>
        <taxon>Aphelenchoididae</taxon>
        <taxon>Bursaphelenchus</taxon>
    </lineage>
</organism>
<proteinExistence type="predicted"/>
<feature type="compositionally biased region" description="Basic and acidic residues" evidence="1">
    <location>
        <begin position="659"/>
        <end position="684"/>
    </location>
</feature>
<name>A0A1I7RQH4_BURXY</name>
<dbReference type="AlphaFoldDB" id="A0A1I7RQH4"/>
<feature type="compositionally biased region" description="Polar residues" evidence="1">
    <location>
        <begin position="633"/>
        <end position="655"/>
    </location>
</feature>
<dbReference type="Proteomes" id="UP000095284">
    <property type="component" value="Unplaced"/>
</dbReference>
<accession>A0A1I7RQH4</accession>
<evidence type="ECO:0000313" key="2">
    <source>
        <dbReference type="Proteomes" id="UP000095284"/>
    </source>
</evidence>
<feature type="compositionally biased region" description="Basic and acidic residues" evidence="1">
    <location>
        <begin position="598"/>
        <end position="632"/>
    </location>
</feature>
<feature type="compositionally biased region" description="Basic residues" evidence="1">
    <location>
        <begin position="827"/>
        <end position="836"/>
    </location>
</feature>
<sequence length="973" mass="109435">MYTIWRIQCGKDRTMPNSHVVSGVLTSTVETDQIKFGFLHRRKGINENAGKLLVYNPNFHWYLGNLPLPMPSRYQIRHILNRIDNAPKYSTHHIRRYDEDNLPHPRPVVQFTKKYLGSDCIVQSICKRYGTRVQFRVDTFGIGDDNFYLCRLCIISILDIPRPIPKDLPIVKDNVAEWNFTGGIVQPESDEHDYGSNAASTSKSKVVQIFISQGAISLTPPEDDVKTEGLRYNFVPFRNTNGLAVNNRNSRIVVSCRDYNKKSVYVDRGKRCSSLESPRNRVQIYCQCKTPVKMEVEMAKRRCHGEYNAGPESSEKQAKVAENVEEFQILMEIDESNGSSNQEMGDDIVRNKIPYEEIDTIPIDESVRKRLEGMRRDIRAERVLNPTTLPSTSATQFRAPSRGLENLNRKLTLKDVINKNSAYSRARCSQDPLTNGFNFRGVPTSTILSKINDALQNMATELEKDVRRDADSLFVRDGQICRQGLVEIRRGEISGSIGHVEDKETTNNGFVEIEEVESNEIFDEEESGSSAGTEKRAKKLNSIVKSLIDKKGDGECSTSQKGEKEEGELLSVNEVEREAQRESCEPCSSGISRTDSNFSKDKSSSAISEDGKNKVPDSGTGEKIDEEAHKATSEATASNISPATDEIPTSSSSTILDEGSEKRRADETSIEKKIEEESHTRSDEIINTPNKLIVHDFPSKFSDVSSPSTISSQCKEQVSDGDVAMEIDGEGQKMSDEGSTNSVIINPAASSTNISTTISPEVSQTQTCPIYDFGQEFEALLSIPTWKCQKTGEIFRSRADDDFYLLKNKALVNRETKKNSQIDGSSQKKKKQKKRKLEVDQGTPKKTAKVAPIAEFDYQPPNINAPTKERYAAARKQFVGIMSNFNTLELPVPGNRNIVKMRNFTHVWTERLLHFEPTLYRKTVDEIVLMEAVNEKLNDLVYRLKLSPAESDMFISSDEISFFEAAARPRSLN</sequence>
<feature type="region of interest" description="Disordered" evidence="1">
    <location>
        <begin position="551"/>
        <end position="684"/>
    </location>
</feature>
<protein>
    <submittedName>
        <fullName evidence="3">ZP domain-containing protein</fullName>
    </submittedName>
</protein>
<dbReference type="WBParaSite" id="BXY_0296700.1">
    <property type="protein sequence ID" value="BXY_0296700.1"/>
    <property type="gene ID" value="BXY_0296700"/>
</dbReference>